<evidence type="ECO:0000256" key="4">
    <source>
        <dbReference type="ARBA" id="ARBA00022723"/>
    </source>
</evidence>
<comment type="catalytic activity">
    <reaction evidence="9">
        <text>DNA(n) + a 2'-deoxyribonucleoside 5'-triphosphate = DNA(n+1) + diphosphate</text>
        <dbReference type="Rhea" id="RHEA:22508"/>
        <dbReference type="Rhea" id="RHEA-COMP:17339"/>
        <dbReference type="Rhea" id="RHEA-COMP:17340"/>
        <dbReference type="ChEBI" id="CHEBI:33019"/>
        <dbReference type="ChEBI" id="CHEBI:61560"/>
        <dbReference type="ChEBI" id="CHEBI:173112"/>
        <dbReference type="EC" id="2.7.7.49"/>
    </reaction>
</comment>
<protein>
    <recommendedName>
        <fullName evidence="1">RNA-directed DNA polymerase</fullName>
        <ecNumber evidence="1">2.7.7.49</ecNumber>
    </recommendedName>
</protein>
<keyword evidence="4" id="KW-0479">Metal-binding</keyword>
<dbReference type="PROSITE" id="PS50878">
    <property type="entry name" value="RT_POL"/>
    <property type="match status" value="1"/>
</dbReference>
<dbReference type="EMBL" id="CABVPY010000024">
    <property type="protein sequence ID" value="VWB83745.1"/>
    <property type="molecule type" value="Genomic_DNA"/>
</dbReference>
<evidence type="ECO:0000313" key="12">
    <source>
        <dbReference type="Proteomes" id="UP000494170"/>
    </source>
</evidence>
<dbReference type="GO" id="GO:0003723">
    <property type="term" value="F:RNA binding"/>
    <property type="evidence" value="ECO:0007669"/>
    <property type="project" value="InterPro"/>
</dbReference>
<accession>A0A6P2MWH1</accession>
<dbReference type="Pfam" id="PF00078">
    <property type="entry name" value="RVT_1"/>
    <property type="match status" value="1"/>
</dbReference>
<comment type="similarity">
    <text evidence="8">Belongs to the bacterial reverse transcriptase family.</text>
</comment>
<dbReference type="SUPFAM" id="SSF56672">
    <property type="entry name" value="DNA/RNA polymerases"/>
    <property type="match status" value="1"/>
</dbReference>
<dbReference type="InterPro" id="IPR043502">
    <property type="entry name" value="DNA/RNA_pol_sf"/>
</dbReference>
<keyword evidence="2" id="KW-0808">Transferase</keyword>
<dbReference type="EC" id="2.7.7.49" evidence="1"/>
<dbReference type="AlphaFoldDB" id="A0A6P2MWH1"/>
<dbReference type="GO" id="GO:0046872">
    <property type="term" value="F:metal ion binding"/>
    <property type="evidence" value="ECO:0007669"/>
    <property type="project" value="UniProtKB-KW"/>
</dbReference>
<proteinExistence type="inferred from homology"/>
<sequence>MLAKGGTPSRGYRMISVPRPDLKHVQRWICDNILALEKPHSASKAYTPKSTLVEAVEPHLGCRWLIKLDLHAFFDSIPETSVYKVFEGIGYQPLVAIELARICTRLSPDSRWRAHSRWQSRRPERYSNVKGYAVKRLGYLPQGAPTSPMLSNLVMRVFDADLTAAAVKRGFQYTRYADDLAFSTKEMSSRNLCGALITDVYKLIAKYGLAPNLSKTAVTPPGGRKLLLGLLIDGEKPRLTKEFREELNRHLYFIDKYGVQSHADHRKFESIYGLRHHLFGLAYYARQIDPTYGQAVLARLNAVPWPI</sequence>
<dbReference type="InterPro" id="IPR051083">
    <property type="entry name" value="GrpII_Intron_Splice-Mob/Def"/>
</dbReference>
<dbReference type="CDD" id="cd03487">
    <property type="entry name" value="RT_Bac_retron_II"/>
    <property type="match status" value="1"/>
</dbReference>
<keyword evidence="3" id="KW-0548">Nucleotidyltransferase</keyword>
<dbReference type="PANTHER" id="PTHR34047">
    <property type="entry name" value="NUCLEAR INTRON MATURASE 1, MITOCHONDRIAL-RELATED"/>
    <property type="match status" value="1"/>
</dbReference>
<feature type="domain" description="Reverse transcriptase" evidence="10">
    <location>
        <begin position="1"/>
        <end position="232"/>
    </location>
</feature>
<evidence type="ECO:0000256" key="8">
    <source>
        <dbReference type="ARBA" id="ARBA00034120"/>
    </source>
</evidence>
<dbReference type="Proteomes" id="UP000494170">
    <property type="component" value="Unassembled WGS sequence"/>
</dbReference>
<dbReference type="InterPro" id="IPR000123">
    <property type="entry name" value="Reverse_transcriptase_msDNA"/>
</dbReference>
<organism evidence="11 12">
    <name type="scientific">Burkholderia lata (strain ATCC 17760 / DSM 23089 / LMG 22485 / NCIMB 9086 / R18194 / 383)</name>
    <dbReference type="NCBI Taxonomy" id="482957"/>
    <lineage>
        <taxon>Bacteria</taxon>
        <taxon>Pseudomonadati</taxon>
        <taxon>Pseudomonadota</taxon>
        <taxon>Betaproteobacteria</taxon>
        <taxon>Burkholderiales</taxon>
        <taxon>Burkholderiaceae</taxon>
        <taxon>Burkholderia</taxon>
        <taxon>Burkholderia cepacia complex</taxon>
    </lineage>
</organism>
<name>A0A6P2MWH1_BURL3</name>
<reference evidence="11 12" key="1">
    <citation type="submission" date="2019-09" db="EMBL/GenBank/DDBJ databases">
        <authorList>
            <person name="Depoorter E."/>
        </authorList>
    </citation>
    <scope>NUCLEOTIDE SEQUENCE [LARGE SCALE GENOMIC DNA]</scope>
    <source>
        <strain evidence="11">LMG 6863</strain>
    </source>
</reference>
<evidence type="ECO:0000256" key="5">
    <source>
        <dbReference type="ARBA" id="ARBA00022842"/>
    </source>
</evidence>
<evidence type="ECO:0000256" key="9">
    <source>
        <dbReference type="ARBA" id="ARBA00048173"/>
    </source>
</evidence>
<dbReference type="PANTHER" id="PTHR34047:SF7">
    <property type="entry name" value="RNA-DIRECTED DNA POLYMERASE"/>
    <property type="match status" value="1"/>
</dbReference>
<dbReference type="GO" id="GO:0051607">
    <property type="term" value="P:defense response to virus"/>
    <property type="evidence" value="ECO:0007669"/>
    <property type="project" value="UniProtKB-KW"/>
</dbReference>
<keyword evidence="6 11" id="KW-0695">RNA-directed DNA polymerase</keyword>
<evidence type="ECO:0000256" key="1">
    <source>
        <dbReference type="ARBA" id="ARBA00012493"/>
    </source>
</evidence>
<gene>
    <name evidence="11" type="ORF">BLA6863_03977</name>
</gene>
<dbReference type="PRINTS" id="PR00866">
    <property type="entry name" value="RNADNAPOLMS"/>
</dbReference>
<evidence type="ECO:0000259" key="10">
    <source>
        <dbReference type="PROSITE" id="PS50878"/>
    </source>
</evidence>
<evidence type="ECO:0000256" key="2">
    <source>
        <dbReference type="ARBA" id="ARBA00022679"/>
    </source>
</evidence>
<evidence type="ECO:0000256" key="7">
    <source>
        <dbReference type="ARBA" id="ARBA00023118"/>
    </source>
</evidence>
<dbReference type="InterPro" id="IPR000477">
    <property type="entry name" value="RT_dom"/>
</dbReference>
<evidence type="ECO:0000256" key="3">
    <source>
        <dbReference type="ARBA" id="ARBA00022695"/>
    </source>
</evidence>
<dbReference type="GO" id="GO:0003964">
    <property type="term" value="F:RNA-directed DNA polymerase activity"/>
    <property type="evidence" value="ECO:0007669"/>
    <property type="project" value="UniProtKB-KW"/>
</dbReference>
<evidence type="ECO:0000313" key="11">
    <source>
        <dbReference type="EMBL" id="VWB83745.1"/>
    </source>
</evidence>
<keyword evidence="5" id="KW-0460">Magnesium</keyword>
<evidence type="ECO:0000256" key="6">
    <source>
        <dbReference type="ARBA" id="ARBA00022918"/>
    </source>
</evidence>
<keyword evidence="7" id="KW-0051">Antiviral defense</keyword>